<dbReference type="NCBIfam" id="TIGR00500">
    <property type="entry name" value="met_pdase_I"/>
    <property type="match status" value="1"/>
</dbReference>
<keyword evidence="2 6" id="KW-0031">Aminopeptidase</keyword>
<dbReference type="EC" id="3.4.11.18" evidence="6 7"/>
<feature type="binding site" evidence="6">
    <location>
        <position position="186"/>
    </location>
    <ligand>
        <name>substrate</name>
    </ligand>
</feature>
<evidence type="ECO:0000256" key="4">
    <source>
        <dbReference type="ARBA" id="ARBA00022723"/>
    </source>
</evidence>
<accession>A0A2N9JIE6</accession>
<reference evidence="9 10" key="1">
    <citation type="submission" date="2018-02" db="EMBL/GenBank/DDBJ databases">
        <authorList>
            <person name="Cohen D.B."/>
            <person name="Kent A.D."/>
        </authorList>
    </citation>
    <scope>NUCLEOTIDE SEQUENCE [LARGE SCALE GENOMIC DNA]</scope>
    <source>
        <strain evidence="9">1</strain>
    </source>
</reference>
<feature type="binding site" evidence="6">
    <location>
        <position position="103"/>
    </location>
    <ligand>
        <name>a divalent metal cation</name>
        <dbReference type="ChEBI" id="CHEBI:60240"/>
        <label>1</label>
    </ligand>
</feature>
<dbReference type="InterPro" id="IPR002467">
    <property type="entry name" value="Pept_M24A_MAP1"/>
</dbReference>
<comment type="catalytic activity">
    <reaction evidence="6 7">
        <text>Release of N-terminal amino acids, preferentially methionine, from peptides and arylamides.</text>
        <dbReference type="EC" id="3.4.11.18"/>
    </reaction>
</comment>
<dbReference type="KEGG" id="mgg:MPLG2_2129"/>
<dbReference type="HAMAP" id="MF_01974">
    <property type="entry name" value="MetAP_1"/>
    <property type="match status" value="1"/>
</dbReference>
<feature type="domain" description="Peptidase M24" evidence="8">
    <location>
        <begin position="16"/>
        <end position="249"/>
    </location>
</feature>
<dbReference type="GO" id="GO:0046872">
    <property type="term" value="F:metal ion binding"/>
    <property type="evidence" value="ECO:0007669"/>
    <property type="project" value="UniProtKB-UniRule"/>
</dbReference>
<dbReference type="EMBL" id="LT985188">
    <property type="protein sequence ID" value="SPD87159.1"/>
    <property type="molecule type" value="Genomic_DNA"/>
</dbReference>
<feature type="binding site" evidence="6">
    <location>
        <position position="243"/>
    </location>
    <ligand>
        <name>a divalent metal cation</name>
        <dbReference type="ChEBI" id="CHEBI:60240"/>
        <label>2</label>
        <note>catalytic</note>
    </ligand>
</feature>
<name>A0A2N9JIE6_9ACTN</name>
<evidence type="ECO:0000256" key="5">
    <source>
        <dbReference type="ARBA" id="ARBA00022801"/>
    </source>
</evidence>
<dbReference type="GO" id="GO:0005829">
    <property type="term" value="C:cytosol"/>
    <property type="evidence" value="ECO:0007669"/>
    <property type="project" value="TreeGrafter"/>
</dbReference>
<evidence type="ECO:0000256" key="6">
    <source>
        <dbReference type="HAMAP-Rule" id="MF_01974"/>
    </source>
</evidence>
<evidence type="ECO:0000259" key="8">
    <source>
        <dbReference type="Pfam" id="PF00557"/>
    </source>
</evidence>
<keyword evidence="3 6" id="KW-0645">Protease</keyword>
<evidence type="ECO:0000256" key="2">
    <source>
        <dbReference type="ARBA" id="ARBA00022438"/>
    </source>
</evidence>
<feature type="binding site" evidence="6">
    <location>
        <position position="243"/>
    </location>
    <ligand>
        <name>a divalent metal cation</name>
        <dbReference type="ChEBI" id="CHEBI:60240"/>
        <label>1</label>
    </ligand>
</feature>
<dbReference type="GO" id="GO:0070006">
    <property type="term" value="F:metalloaminopeptidase activity"/>
    <property type="evidence" value="ECO:0007669"/>
    <property type="project" value="UniProtKB-UniRule"/>
</dbReference>
<comment type="subunit">
    <text evidence="6">Monomer.</text>
</comment>
<feature type="binding site" evidence="6">
    <location>
        <position position="179"/>
    </location>
    <ligand>
        <name>a divalent metal cation</name>
        <dbReference type="ChEBI" id="CHEBI:60240"/>
        <label>2</label>
        <note>catalytic</note>
    </ligand>
</feature>
<feature type="binding site" evidence="6">
    <location>
        <position position="86"/>
    </location>
    <ligand>
        <name>substrate</name>
    </ligand>
</feature>
<proteinExistence type="inferred from homology"/>
<keyword evidence="4 6" id="KW-0479">Metal-binding</keyword>
<dbReference type="PANTHER" id="PTHR43330">
    <property type="entry name" value="METHIONINE AMINOPEPTIDASE"/>
    <property type="match status" value="1"/>
</dbReference>
<feature type="binding site" evidence="6">
    <location>
        <position position="114"/>
    </location>
    <ligand>
        <name>a divalent metal cation</name>
        <dbReference type="ChEBI" id="CHEBI:60240"/>
        <label>1</label>
    </ligand>
</feature>
<evidence type="ECO:0000256" key="3">
    <source>
        <dbReference type="ARBA" id="ARBA00022670"/>
    </source>
</evidence>
<dbReference type="PROSITE" id="PS00680">
    <property type="entry name" value="MAP_1"/>
    <property type="match status" value="1"/>
</dbReference>
<organism evidence="9 10">
    <name type="scientific">Micropruina glycogenica</name>
    <dbReference type="NCBI Taxonomy" id="75385"/>
    <lineage>
        <taxon>Bacteria</taxon>
        <taxon>Bacillati</taxon>
        <taxon>Actinomycetota</taxon>
        <taxon>Actinomycetes</taxon>
        <taxon>Propionibacteriales</taxon>
        <taxon>Nocardioidaceae</taxon>
        <taxon>Micropruina</taxon>
    </lineage>
</organism>
<keyword evidence="5 6" id="KW-0378">Hydrolase</keyword>
<evidence type="ECO:0000256" key="1">
    <source>
        <dbReference type="ARBA" id="ARBA00002521"/>
    </source>
</evidence>
<comment type="similarity">
    <text evidence="6">Belongs to the peptidase M24A family. Methionine aminopeptidase type 1 subfamily.</text>
</comment>
<comment type="function">
    <text evidence="1 6">Removes the N-terminal methionine from nascent proteins. The N-terminal methionine is often cleaved when the second residue in the primary sequence is small and uncharged (Met-Ala-, Cys, Gly, Pro, Ser, Thr, or Val). Requires deformylation of the N(alpha)-formylated initiator methionine before it can be hydrolyzed.</text>
</comment>
<evidence type="ECO:0000313" key="10">
    <source>
        <dbReference type="Proteomes" id="UP000238164"/>
    </source>
</evidence>
<protein>
    <recommendedName>
        <fullName evidence="6 7">Methionine aminopeptidase</fullName>
        <shortName evidence="6">MAP</shortName>
        <shortName evidence="6">MetAP</shortName>
        <ecNumber evidence="6 7">3.4.11.18</ecNumber>
    </recommendedName>
    <alternativeName>
        <fullName evidence="6">Peptidase M</fullName>
    </alternativeName>
</protein>
<evidence type="ECO:0000256" key="7">
    <source>
        <dbReference type="RuleBase" id="RU003653"/>
    </source>
</evidence>
<dbReference type="InterPro" id="IPR036005">
    <property type="entry name" value="Creatinase/aminopeptidase-like"/>
</dbReference>
<dbReference type="Proteomes" id="UP000238164">
    <property type="component" value="Chromosome 1"/>
</dbReference>
<dbReference type="CDD" id="cd01086">
    <property type="entry name" value="MetAP1"/>
    <property type="match status" value="1"/>
</dbReference>
<comment type="cofactor">
    <cofactor evidence="6">
        <name>Co(2+)</name>
        <dbReference type="ChEBI" id="CHEBI:48828"/>
    </cofactor>
    <cofactor evidence="6">
        <name>Zn(2+)</name>
        <dbReference type="ChEBI" id="CHEBI:29105"/>
    </cofactor>
    <cofactor evidence="6">
        <name>Mn(2+)</name>
        <dbReference type="ChEBI" id="CHEBI:29035"/>
    </cofactor>
    <cofactor evidence="6">
        <name>Fe(2+)</name>
        <dbReference type="ChEBI" id="CHEBI:29033"/>
    </cofactor>
    <text evidence="6">Binds 2 divalent metal cations per subunit. Has a high-affinity and a low affinity metal-binding site. The true nature of the physiological cofactor is under debate. The enzyme is active with cobalt, zinc, manganese or divalent iron ions. Most likely, methionine aminopeptidases function as mononuclear Fe(2+)-metalloproteases under physiological conditions, and the catalytically relevant metal-binding site has been assigned to the histidine-containing high-affinity site.</text>
</comment>
<dbReference type="InterPro" id="IPR001714">
    <property type="entry name" value="Pept_M24_MAP"/>
</dbReference>
<dbReference type="SUPFAM" id="SSF55920">
    <property type="entry name" value="Creatinase/aminopeptidase"/>
    <property type="match status" value="1"/>
</dbReference>
<feature type="binding site" evidence="6">
    <location>
        <position position="114"/>
    </location>
    <ligand>
        <name>a divalent metal cation</name>
        <dbReference type="ChEBI" id="CHEBI:60240"/>
        <label>2</label>
        <note>catalytic</note>
    </ligand>
</feature>
<sequence>MAVGIEIKKPEQILVMRRAGLVVARTLAALRDVARAGLTTGDLDRLARDLLAEQGATSSFLNYGAGFGVPPFPAVTCISVNDEIVHGIPGERVLQPGDLVSVDFGAIVDGWHGDAAVSFVIGEPRPDDAQLSEVTRQSMWQGIAAMRIGGRIGDISAAIEGYVRRQPRRYGVVREFTGHGIGSAMHQDPDVPNYGKRGRGPLLVQGMCLAIEPMLTLGGDSTVTLDDDWTVATRDRSRAAHWENTVAITRNGLWVLTAEDGGEAELTALGAKFGPLGD</sequence>
<dbReference type="RefSeq" id="WP_269459140.1">
    <property type="nucleotide sequence ID" value="NZ_BAAAGO010000040.1"/>
</dbReference>
<gene>
    <name evidence="9" type="primary">mapA</name>
    <name evidence="6" type="synonym">map</name>
    <name evidence="9" type="ORF">MPLG2_2129</name>
</gene>
<dbReference type="PRINTS" id="PR00599">
    <property type="entry name" value="MAPEPTIDASE"/>
</dbReference>
<dbReference type="GO" id="GO:0004239">
    <property type="term" value="F:initiator methionyl aminopeptidase activity"/>
    <property type="evidence" value="ECO:0007669"/>
    <property type="project" value="UniProtKB-UniRule"/>
</dbReference>
<dbReference type="AlphaFoldDB" id="A0A2N9JIE6"/>
<dbReference type="GO" id="GO:0006508">
    <property type="term" value="P:proteolysis"/>
    <property type="evidence" value="ECO:0007669"/>
    <property type="project" value="UniProtKB-KW"/>
</dbReference>
<keyword evidence="10" id="KW-1185">Reference proteome</keyword>
<dbReference type="Pfam" id="PF00557">
    <property type="entry name" value="Peptidase_M24"/>
    <property type="match status" value="1"/>
</dbReference>
<evidence type="ECO:0000313" key="9">
    <source>
        <dbReference type="EMBL" id="SPD87159.1"/>
    </source>
</evidence>
<feature type="binding site" evidence="6">
    <location>
        <position position="212"/>
    </location>
    <ligand>
        <name>a divalent metal cation</name>
        <dbReference type="ChEBI" id="CHEBI:60240"/>
        <label>2</label>
        <note>catalytic</note>
    </ligand>
</feature>
<dbReference type="InterPro" id="IPR000994">
    <property type="entry name" value="Pept_M24"/>
</dbReference>
<dbReference type="PANTHER" id="PTHR43330:SF27">
    <property type="entry name" value="METHIONINE AMINOPEPTIDASE"/>
    <property type="match status" value="1"/>
</dbReference>
<dbReference type="Gene3D" id="3.90.230.10">
    <property type="entry name" value="Creatinase/methionine aminopeptidase superfamily"/>
    <property type="match status" value="1"/>
</dbReference>